<dbReference type="PROSITE" id="PS51257">
    <property type="entry name" value="PROKAR_LIPOPROTEIN"/>
    <property type="match status" value="1"/>
</dbReference>
<organism evidence="2 3">
    <name type="scientific">Abditibacterium utsteinense</name>
    <dbReference type="NCBI Taxonomy" id="1960156"/>
    <lineage>
        <taxon>Bacteria</taxon>
        <taxon>Pseudomonadati</taxon>
        <taxon>Abditibacteriota</taxon>
        <taxon>Abditibacteriia</taxon>
        <taxon>Abditibacteriales</taxon>
        <taxon>Abditibacteriaceae</taxon>
        <taxon>Abditibacterium</taxon>
    </lineage>
</organism>
<dbReference type="InParanoid" id="A0A2S8SU15"/>
<reference evidence="2 3" key="1">
    <citation type="journal article" date="2018" name="Syst. Appl. Microbiol.">
        <title>Abditibacterium utsteinense sp. nov., the first cultivated member of candidate phylum FBP, isolated from ice-free Antarctic soil samples.</title>
        <authorList>
            <person name="Tahon G."/>
            <person name="Tytgat B."/>
            <person name="Lebbe L."/>
            <person name="Carlier A."/>
            <person name="Willems A."/>
        </authorList>
    </citation>
    <scope>NUCLEOTIDE SEQUENCE [LARGE SCALE GENOMIC DNA]</scope>
    <source>
        <strain evidence="2 3">LMG 29911</strain>
    </source>
</reference>
<dbReference type="InterPro" id="IPR015797">
    <property type="entry name" value="NUDIX_hydrolase-like_dom_sf"/>
</dbReference>
<evidence type="ECO:0000259" key="1">
    <source>
        <dbReference type="PROSITE" id="PS51462"/>
    </source>
</evidence>
<proteinExistence type="predicted"/>
<dbReference type="InterPro" id="IPR000086">
    <property type="entry name" value="NUDIX_hydrolase_dom"/>
</dbReference>
<keyword evidence="3" id="KW-1185">Reference proteome</keyword>
<dbReference type="EMBL" id="NIGF01000006">
    <property type="protein sequence ID" value="PQV64268.1"/>
    <property type="molecule type" value="Genomic_DNA"/>
</dbReference>
<name>A0A2S8SU15_9BACT</name>
<dbReference type="AlphaFoldDB" id="A0A2S8SU15"/>
<dbReference type="SUPFAM" id="SSF55811">
    <property type="entry name" value="Nudix"/>
    <property type="match status" value="1"/>
</dbReference>
<comment type="caution">
    <text evidence="2">The sequence shown here is derived from an EMBL/GenBank/DDBJ whole genome shotgun (WGS) entry which is preliminary data.</text>
</comment>
<dbReference type="Gene3D" id="3.90.79.10">
    <property type="entry name" value="Nucleoside Triphosphate Pyrophosphohydrolase"/>
    <property type="match status" value="1"/>
</dbReference>
<sequence>MRGFGAADTEEAAIATHLLQFVASCGEAVLGCEIAGEIGHVTSAAWILNRDSSRVLLVFGAKENAWKLPGAHCETQNGAELFQVARREALRASGGVADGNRATIFAISKQEIPAYWNTPAHLHFELVFRLDALETVDLPRGAKWFSLANAAMLGSDSIAHLVRKTSALSQETTHL</sequence>
<gene>
    <name evidence="2" type="ORF">B1R32_106114</name>
</gene>
<feature type="domain" description="Nudix hydrolase" evidence="1">
    <location>
        <begin position="38"/>
        <end position="170"/>
    </location>
</feature>
<evidence type="ECO:0000313" key="2">
    <source>
        <dbReference type="EMBL" id="PQV64268.1"/>
    </source>
</evidence>
<evidence type="ECO:0000313" key="3">
    <source>
        <dbReference type="Proteomes" id="UP000237684"/>
    </source>
</evidence>
<protein>
    <recommendedName>
        <fullName evidence="1">Nudix hydrolase domain-containing protein</fullName>
    </recommendedName>
</protein>
<accession>A0A2S8SU15</accession>
<dbReference type="Proteomes" id="UP000237684">
    <property type="component" value="Unassembled WGS sequence"/>
</dbReference>
<dbReference type="PROSITE" id="PS51462">
    <property type="entry name" value="NUDIX"/>
    <property type="match status" value="1"/>
</dbReference>